<organism evidence="3 4">
    <name type="scientific">Spirosoma validum</name>
    <dbReference type="NCBI Taxonomy" id="2771355"/>
    <lineage>
        <taxon>Bacteria</taxon>
        <taxon>Pseudomonadati</taxon>
        <taxon>Bacteroidota</taxon>
        <taxon>Cytophagia</taxon>
        <taxon>Cytophagales</taxon>
        <taxon>Cytophagaceae</taxon>
        <taxon>Spirosoma</taxon>
    </lineage>
</organism>
<evidence type="ECO:0000313" key="4">
    <source>
        <dbReference type="Proteomes" id="UP000653797"/>
    </source>
</evidence>
<keyword evidence="2" id="KW-0732">Signal</keyword>
<evidence type="ECO:0008006" key="5">
    <source>
        <dbReference type="Google" id="ProtNLM"/>
    </source>
</evidence>
<reference evidence="3" key="1">
    <citation type="submission" date="2020-09" db="EMBL/GenBank/DDBJ databases">
        <authorList>
            <person name="Kim M.K."/>
        </authorList>
    </citation>
    <scope>NUCLEOTIDE SEQUENCE</scope>
    <source>
        <strain evidence="3">BT704</strain>
    </source>
</reference>
<feature type="signal peptide" evidence="2">
    <location>
        <begin position="1"/>
        <end position="21"/>
    </location>
</feature>
<keyword evidence="4" id="KW-1185">Reference proteome</keyword>
<keyword evidence="1" id="KW-0175">Coiled coil</keyword>
<dbReference type="Proteomes" id="UP000653797">
    <property type="component" value="Unassembled WGS sequence"/>
</dbReference>
<feature type="chain" id="PRO_5036835207" description="DUF3106 domain-containing protein" evidence="2">
    <location>
        <begin position="22"/>
        <end position="314"/>
    </location>
</feature>
<proteinExistence type="predicted"/>
<accession>A0A927B1R1</accession>
<comment type="caution">
    <text evidence="3">The sequence shown here is derived from an EMBL/GenBank/DDBJ whole genome shotgun (WGS) entry which is preliminary data.</text>
</comment>
<dbReference type="RefSeq" id="WP_191039235.1">
    <property type="nucleotide sequence ID" value="NZ_JACXAA010000003.1"/>
</dbReference>
<sequence>MNSFKQLSTLTLIGASFWLMAANPGDVTTELGLEMPKLRHDVLLNLKEEKWFFFNATSAMRQVAQRIPEGSRATTVRALGKTVRAYIESSVFRNEWRQDLRATYPYDETYTAEGIAQKKQENEAEKSAMKSQMGAQMAAMDQGFSQMDPAMLKMAAQSQIAQQEEELASLEGSERTMQAQRVASLKKMLALAPAEFKKQYLASLKQQMQAKANESVTSPELDKGRLAEERKKKAEFDAHADFKPLLKKRLQDFIALSESVDFDARLVPMGRKQAFANPVYERKCAEWKFLYRLGKEPVAEAQLFARQWLTDLSK</sequence>
<evidence type="ECO:0000256" key="1">
    <source>
        <dbReference type="SAM" id="Coils"/>
    </source>
</evidence>
<protein>
    <recommendedName>
        <fullName evidence="5">DUF3106 domain-containing protein</fullName>
    </recommendedName>
</protein>
<evidence type="ECO:0000313" key="3">
    <source>
        <dbReference type="EMBL" id="MBD2753642.1"/>
    </source>
</evidence>
<name>A0A927B1R1_9BACT</name>
<feature type="coiled-coil region" evidence="1">
    <location>
        <begin position="153"/>
        <end position="180"/>
    </location>
</feature>
<evidence type="ECO:0000256" key="2">
    <source>
        <dbReference type="SAM" id="SignalP"/>
    </source>
</evidence>
<dbReference type="AlphaFoldDB" id="A0A927B1R1"/>
<dbReference type="EMBL" id="JACXAA010000003">
    <property type="protein sequence ID" value="MBD2753642.1"/>
    <property type="molecule type" value="Genomic_DNA"/>
</dbReference>
<gene>
    <name evidence="3" type="ORF">IC230_12125</name>
</gene>